<accession>A0A918UWM2</accession>
<dbReference type="AlphaFoldDB" id="A0A918UWM2"/>
<organism evidence="1 2">
    <name type="scientific">Echinicola pacifica</name>
    <dbReference type="NCBI Taxonomy" id="346377"/>
    <lineage>
        <taxon>Bacteria</taxon>
        <taxon>Pseudomonadati</taxon>
        <taxon>Bacteroidota</taxon>
        <taxon>Cytophagia</taxon>
        <taxon>Cytophagales</taxon>
        <taxon>Cyclobacteriaceae</taxon>
        <taxon>Echinicola</taxon>
    </lineage>
</organism>
<dbReference type="Proteomes" id="UP000619457">
    <property type="component" value="Unassembled WGS sequence"/>
</dbReference>
<protein>
    <submittedName>
        <fullName evidence="1">Uncharacterized protein</fullName>
    </submittedName>
</protein>
<proteinExistence type="predicted"/>
<evidence type="ECO:0000313" key="2">
    <source>
        <dbReference type="Proteomes" id="UP000619457"/>
    </source>
</evidence>
<reference evidence="1" key="1">
    <citation type="journal article" date="2014" name="Int. J. Syst. Evol. Microbiol.">
        <title>Complete genome sequence of Corynebacterium casei LMG S-19264T (=DSM 44701T), isolated from a smear-ripened cheese.</title>
        <authorList>
            <consortium name="US DOE Joint Genome Institute (JGI-PGF)"/>
            <person name="Walter F."/>
            <person name="Albersmeier A."/>
            <person name="Kalinowski J."/>
            <person name="Ruckert C."/>
        </authorList>
    </citation>
    <scope>NUCLEOTIDE SEQUENCE</scope>
    <source>
        <strain evidence="1">KCTC 12368</strain>
    </source>
</reference>
<dbReference type="EMBL" id="BMWX01000008">
    <property type="protein sequence ID" value="GGZ38458.1"/>
    <property type="molecule type" value="Genomic_DNA"/>
</dbReference>
<sequence>MASGARAQETEYSRNAIQAGIGLGVLEGKSESGSGLIYNLGYLRELDAKGRVRFNPSILFGGFRSIGINDARDQEFRLSSLGLDLHVDVARLGAFSLMISGGAFGALSRGMIGTGGDSNGLPQQSRYFSHFYIGGKGSFGLRVAPKKQSTSYELRPVSILVGNQGFVLGYPSLTVNFKIK</sequence>
<reference evidence="1" key="2">
    <citation type="submission" date="2020-09" db="EMBL/GenBank/DDBJ databases">
        <authorList>
            <person name="Sun Q."/>
            <person name="Kim S."/>
        </authorList>
    </citation>
    <scope>NUCLEOTIDE SEQUENCE</scope>
    <source>
        <strain evidence="1">KCTC 12368</strain>
    </source>
</reference>
<keyword evidence="2" id="KW-1185">Reference proteome</keyword>
<gene>
    <name evidence="1" type="ORF">GCM10007049_34500</name>
</gene>
<evidence type="ECO:0000313" key="1">
    <source>
        <dbReference type="EMBL" id="GGZ38458.1"/>
    </source>
</evidence>
<name>A0A918UWM2_9BACT</name>
<comment type="caution">
    <text evidence="1">The sequence shown here is derived from an EMBL/GenBank/DDBJ whole genome shotgun (WGS) entry which is preliminary data.</text>
</comment>